<dbReference type="GO" id="GO:0000974">
    <property type="term" value="C:Prp19 complex"/>
    <property type="evidence" value="ECO:0007669"/>
    <property type="project" value="TreeGrafter"/>
</dbReference>
<comment type="caution">
    <text evidence="3">The sequence shown here is derived from an EMBL/GenBank/DDBJ whole genome shotgun (WGS) entry which is preliminary data.</text>
</comment>
<dbReference type="PANTHER" id="PTHR14089">
    <property type="entry name" value="PRE-MRNA-SPLICING FACTOR RBM22"/>
    <property type="match status" value="1"/>
</dbReference>
<sequence length="1385" mass="155436">MFVFSLSNEEAVMLRHDGGNKSDTEVSDTKGSVTLGGSLDYKSLQDLTKIESDAHLMDSGSERCVIDSDSDRGIGSDYDLEQHSKGSDSVIWGIDSDSETCARDSRNHFLEAKRYQMASGSEEDLMESEQHLVKVEQCQVDSDSLKHWMDSGSEKYLVDSDSEKYLMDSDDERLGIDSDSEKCPMASASEKCKLKAEKRQMASDSIKRLMESEKRLMENEKLWMVTASERHVMDSETERCRTNSDSQSRVHLMGEEKHDKIRSKRYMMDSDSEPCGIDSDTERYEIALATEKCLMDPKTFQLSTDSEGFWIDSWSERHTVDLNSESLGMANDYLKHIRKAKTCQSVCDLEIFWMGKSESERNMKDSEKEQSDFDHGRCWDSPRKYRHRSVKLQDISERCQDDSQKLQHDLDKHKVDSHYEKHHTNSANERHQNEFESKRHLMEIEREEFENVKHQVDEESEHHLTESDNEKKHRTTVESERHHLNSENEAERLGARRKENRPQGFWRPVFLPPPVVQGKVTEEQHSVQQQIDSKVSRIQLVKYLSDDKMVRFKEVSPTLSQKQASQQNLKEKHNNISSDPNTFMDDKHERKSSRKISFYKSHCKNYRYAHNFQSSRSQFDPIHLSAEGYSSGVSAPVCSPTSISPSSAVCSKTQRNNIPSVDMGAKRCFRCFMEITNSPFHKCVMNSDDDSDPDCPLHLQIPLDSKYSLSPKSVRHHETYQYSPLSQTLDHKGPVAICCPLHQEESKYSLGSTYLHRESCSAFQNLIASITHTFPINSENTIGHHSTSDPDTVMNTCNVTGVESEHKFNLTAKPKNEINPDNETEVFSTRNHNNSAKAKDRPLPKDEIDHKTDTNSEDETDAEEETDPEDENNTKEKKDPKDKSDSDDKDPKGSNSEYDANNNEFDPSGDAGPTSGTDSSSDGDPNNGNNPNSENDPNIDNATNNDSGSKFNTDTEEDIHTNNSYSGSVLVDQDTTANSNNDTNPNYTSGTQNRTGLIYTSCSNNGAGPSDATKLGNDFCPNIGPGFQNIRSTTNNLGPSNNDFGPNNFLNPNNTTVPQKDPDSNYNVSPSNATSNNNAIILNNDTDSSYVTRPTSATGHNYTAVPHLDSDHDYVPEFTHAVGSSFVANPNYIYGKSYAARPNSAASTVTFTDTSNTTSYSSAVNPRCNTGTNYDSDTNHIPRFTHFIDSAIVANTNYMAINMQNTHSANIGNNLSGPELEINSSTSVPNIIYGNYPTFAASTSYIFTPKNLTTSKFSDSSNLGRKFIIFDEQKCQTPFKVSASSMDSTTFMHGIGSKDFLDAKESCFSKYSSGVQNTIGIKDPVSLKIHYNPNIPLPSFDIIVEAEPPDVVKFAISSGAVNQFFKVSLYQCRYFISSPFPIIQC</sequence>
<feature type="region of interest" description="Disordered" evidence="2">
    <location>
        <begin position="234"/>
        <end position="256"/>
    </location>
</feature>
<feature type="compositionally biased region" description="Polar residues" evidence="2">
    <location>
        <begin position="942"/>
        <end position="952"/>
    </location>
</feature>
<feature type="compositionally biased region" description="Basic and acidic residues" evidence="2">
    <location>
        <begin position="453"/>
        <end position="501"/>
    </location>
</feature>
<keyword evidence="4" id="KW-1185">Reference proteome</keyword>
<dbReference type="InterPro" id="IPR039171">
    <property type="entry name" value="Cwc2/Slt11"/>
</dbReference>
<feature type="region of interest" description="Disordered" evidence="2">
    <location>
        <begin position="1032"/>
        <end position="1079"/>
    </location>
</feature>
<feature type="compositionally biased region" description="Polar residues" evidence="2">
    <location>
        <begin position="819"/>
        <end position="836"/>
    </location>
</feature>
<dbReference type="Proteomes" id="UP001166674">
    <property type="component" value="Unassembled WGS sequence"/>
</dbReference>
<feature type="compositionally biased region" description="Basic and acidic residues" evidence="2">
    <location>
        <begin position="872"/>
        <end position="892"/>
    </location>
</feature>
<evidence type="ECO:0000256" key="2">
    <source>
        <dbReference type="SAM" id="MobiDB-lite"/>
    </source>
</evidence>
<feature type="region of interest" description="Disordered" evidence="2">
    <location>
        <begin position="813"/>
        <end position="993"/>
    </location>
</feature>
<dbReference type="PANTHER" id="PTHR14089:SF19">
    <property type="entry name" value="TESTIS EXPRESSED GENE 16"/>
    <property type="match status" value="1"/>
</dbReference>
<name>A0AA41N4F9_SCICA</name>
<dbReference type="GO" id="GO:0036002">
    <property type="term" value="F:pre-mRNA binding"/>
    <property type="evidence" value="ECO:0007669"/>
    <property type="project" value="TreeGrafter"/>
</dbReference>
<reference evidence="3" key="1">
    <citation type="submission" date="2020-03" db="EMBL/GenBank/DDBJ databases">
        <title>Studies in the Genomics of Life Span.</title>
        <authorList>
            <person name="Glass D."/>
        </authorList>
    </citation>
    <scope>NUCLEOTIDE SEQUENCE</scope>
    <source>
        <strain evidence="3">SUZIE</strain>
        <tissue evidence="3">Muscle</tissue>
    </source>
</reference>
<feature type="region of interest" description="Disordered" evidence="2">
    <location>
        <begin position="555"/>
        <end position="590"/>
    </location>
</feature>
<dbReference type="EMBL" id="JAATJV010388200">
    <property type="protein sequence ID" value="MBZ3883566.1"/>
    <property type="molecule type" value="Genomic_DNA"/>
</dbReference>
<proteinExistence type="predicted"/>
<feature type="compositionally biased region" description="Basic and acidic residues" evidence="2">
    <location>
        <begin position="837"/>
        <end position="854"/>
    </location>
</feature>
<dbReference type="GO" id="GO:0071006">
    <property type="term" value="C:U2-type catalytic step 1 spliceosome"/>
    <property type="evidence" value="ECO:0007669"/>
    <property type="project" value="TreeGrafter"/>
</dbReference>
<evidence type="ECO:0000313" key="3">
    <source>
        <dbReference type="EMBL" id="MBZ3883566.1"/>
    </source>
</evidence>
<evidence type="ECO:0000256" key="1">
    <source>
        <dbReference type="ARBA" id="ARBA00022884"/>
    </source>
</evidence>
<organism evidence="3 4">
    <name type="scientific">Sciurus carolinensis</name>
    <name type="common">Eastern gray squirrel</name>
    <dbReference type="NCBI Taxonomy" id="30640"/>
    <lineage>
        <taxon>Eukaryota</taxon>
        <taxon>Metazoa</taxon>
        <taxon>Chordata</taxon>
        <taxon>Craniata</taxon>
        <taxon>Vertebrata</taxon>
        <taxon>Euteleostomi</taxon>
        <taxon>Mammalia</taxon>
        <taxon>Eutheria</taxon>
        <taxon>Euarchontoglires</taxon>
        <taxon>Glires</taxon>
        <taxon>Rodentia</taxon>
        <taxon>Sciuromorpha</taxon>
        <taxon>Sciuridae</taxon>
        <taxon>Sciurinae</taxon>
        <taxon>Sciurini</taxon>
        <taxon>Sciurus</taxon>
    </lineage>
</organism>
<feature type="region of interest" description="Disordered" evidence="2">
    <location>
        <begin position="453"/>
        <end position="510"/>
    </location>
</feature>
<accession>A0AA41N4F9</accession>
<dbReference type="GO" id="GO:0017070">
    <property type="term" value="F:U6 snRNA binding"/>
    <property type="evidence" value="ECO:0007669"/>
    <property type="project" value="TreeGrafter"/>
</dbReference>
<feature type="compositionally biased region" description="Polar residues" evidence="2">
    <location>
        <begin position="557"/>
        <end position="568"/>
    </location>
</feature>
<keyword evidence="1" id="KW-0694">RNA-binding</keyword>
<feature type="compositionally biased region" description="Polar residues" evidence="2">
    <location>
        <begin position="896"/>
        <end position="905"/>
    </location>
</feature>
<feature type="compositionally biased region" description="Acidic residues" evidence="2">
    <location>
        <begin position="855"/>
        <end position="871"/>
    </location>
</feature>
<gene>
    <name evidence="3" type="ORF">SUZIE_173575</name>
</gene>
<evidence type="ECO:0000313" key="4">
    <source>
        <dbReference type="Proteomes" id="UP001166674"/>
    </source>
</evidence>
<feature type="compositionally biased region" description="Polar residues" evidence="2">
    <location>
        <begin position="961"/>
        <end position="993"/>
    </location>
</feature>
<dbReference type="GO" id="GO:0071007">
    <property type="term" value="C:U2-type catalytic step 2 spliceosome"/>
    <property type="evidence" value="ECO:0007669"/>
    <property type="project" value="TreeGrafter"/>
</dbReference>
<protein>
    <submittedName>
        <fullName evidence="3">Uncharacterized protein</fullName>
    </submittedName>
</protein>
<feature type="compositionally biased region" description="Low complexity" evidence="2">
    <location>
        <begin position="908"/>
        <end position="941"/>
    </location>
</feature>